<evidence type="ECO:0000313" key="1">
    <source>
        <dbReference type="EMBL" id="KAL2823930.1"/>
    </source>
</evidence>
<organism evidence="1 2">
    <name type="scientific">Aspergillus cavernicola</name>
    <dbReference type="NCBI Taxonomy" id="176166"/>
    <lineage>
        <taxon>Eukaryota</taxon>
        <taxon>Fungi</taxon>
        <taxon>Dikarya</taxon>
        <taxon>Ascomycota</taxon>
        <taxon>Pezizomycotina</taxon>
        <taxon>Eurotiomycetes</taxon>
        <taxon>Eurotiomycetidae</taxon>
        <taxon>Eurotiales</taxon>
        <taxon>Aspergillaceae</taxon>
        <taxon>Aspergillus</taxon>
        <taxon>Aspergillus subgen. Nidulantes</taxon>
    </lineage>
</organism>
<dbReference type="EMBL" id="JBFXLS010000048">
    <property type="protein sequence ID" value="KAL2823930.1"/>
    <property type="molecule type" value="Genomic_DNA"/>
</dbReference>
<comment type="caution">
    <text evidence="1">The sequence shown here is derived from an EMBL/GenBank/DDBJ whole genome shotgun (WGS) entry which is preliminary data.</text>
</comment>
<evidence type="ECO:0008006" key="3">
    <source>
        <dbReference type="Google" id="ProtNLM"/>
    </source>
</evidence>
<dbReference type="Proteomes" id="UP001610335">
    <property type="component" value="Unassembled WGS sequence"/>
</dbReference>
<name>A0ABR4I860_9EURO</name>
<accession>A0ABR4I860</accession>
<gene>
    <name evidence="1" type="ORF">BDW59DRAFT_91215</name>
</gene>
<reference evidence="1 2" key="1">
    <citation type="submission" date="2024-07" db="EMBL/GenBank/DDBJ databases">
        <title>Section-level genome sequencing and comparative genomics of Aspergillus sections Usti and Cavernicolus.</title>
        <authorList>
            <consortium name="Lawrence Berkeley National Laboratory"/>
            <person name="Nybo J.L."/>
            <person name="Vesth T.C."/>
            <person name="Theobald S."/>
            <person name="Frisvad J.C."/>
            <person name="Larsen T.O."/>
            <person name="Kjaerboelling I."/>
            <person name="Rothschild-Mancinelli K."/>
            <person name="Lyhne E.K."/>
            <person name="Kogle M.E."/>
            <person name="Barry K."/>
            <person name="Clum A."/>
            <person name="Na H."/>
            <person name="Ledsgaard L."/>
            <person name="Lin J."/>
            <person name="Lipzen A."/>
            <person name="Kuo A."/>
            <person name="Riley R."/>
            <person name="Mondo S."/>
            <person name="LaButti K."/>
            <person name="Haridas S."/>
            <person name="Pangalinan J."/>
            <person name="Salamov A.A."/>
            <person name="Simmons B.A."/>
            <person name="Magnuson J.K."/>
            <person name="Chen J."/>
            <person name="Drula E."/>
            <person name="Henrissat B."/>
            <person name="Wiebenga A."/>
            <person name="Lubbers R.J."/>
            <person name="Gomes A.C."/>
            <person name="Makela M.R."/>
            <person name="Stajich J."/>
            <person name="Grigoriev I.V."/>
            <person name="Mortensen U.H."/>
            <person name="De vries R.P."/>
            <person name="Baker S.E."/>
            <person name="Andersen M.R."/>
        </authorList>
    </citation>
    <scope>NUCLEOTIDE SEQUENCE [LARGE SCALE GENOMIC DNA]</scope>
    <source>
        <strain evidence="1 2">CBS 600.67</strain>
    </source>
</reference>
<sequence length="81" mass="9224">MTSLIRVFDADNILFYTIHALLTWTSQHSRIIILVVVLLTVRQVAVHIGRNESCNSFAQFNFNFIRIANSNAALLFSLETL</sequence>
<protein>
    <recommendedName>
        <fullName evidence="3">Secreted protein</fullName>
    </recommendedName>
</protein>
<keyword evidence="2" id="KW-1185">Reference proteome</keyword>
<evidence type="ECO:0000313" key="2">
    <source>
        <dbReference type="Proteomes" id="UP001610335"/>
    </source>
</evidence>
<proteinExistence type="predicted"/>